<dbReference type="OrthoDB" id="2415345at2759"/>
<comment type="caution">
    <text evidence="1">The sequence shown here is derived from an EMBL/GenBank/DDBJ whole genome shotgun (WGS) entry which is preliminary data.</text>
</comment>
<organism evidence="1 2">
    <name type="scientific">Entomortierella chlamydospora</name>
    <dbReference type="NCBI Taxonomy" id="101097"/>
    <lineage>
        <taxon>Eukaryota</taxon>
        <taxon>Fungi</taxon>
        <taxon>Fungi incertae sedis</taxon>
        <taxon>Mucoromycota</taxon>
        <taxon>Mortierellomycotina</taxon>
        <taxon>Mortierellomycetes</taxon>
        <taxon>Mortierellales</taxon>
        <taxon>Mortierellaceae</taxon>
        <taxon>Entomortierella</taxon>
    </lineage>
</organism>
<gene>
    <name evidence="1" type="ORF">BGZ80_003654</name>
</gene>
<sequence length="116" mass="13491">MTSLTPNPPMEEVDYEGALHFLFSIAKHNPAAKELCNEIDLPMTPPIEAGILQYLFRLQAIGRIEDWPLLFGYGNSFILHLLEKMSKAEVLNDSENERMIWDLRRKETTDWLMIKQ</sequence>
<accession>A0A9P6SWT4</accession>
<name>A0A9P6SWT4_9FUNG</name>
<dbReference type="EMBL" id="JAAAID010001984">
    <property type="protein sequence ID" value="KAG0008252.1"/>
    <property type="molecule type" value="Genomic_DNA"/>
</dbReference>
<dbReference type="AlphaFoldDB" id="A0A9P6SWT4"/>
<reference evidence="1" key="1">
    <citation type="journal article" date="2020" name="Fungal Divers.">
        <title>Resolving the Mortierellaceae phylogeny through synthesis of multi-gene phylogenetics and phylogenomics.</title>
        <authorList>
            <person name="Vandepol N."/>
            <person name="Liber J."/>
            <person name="Desiro A."/>
            <person name="Na H."/>
            <person name="Kennedy M."/>
            <person name="Barry K."/>
            <person name="Grigoriev I.V."/>
            <person name="Miller A.N."/>
            <person name="O'Donnell K."/>
            <person name="Stajich J.E."/>
            <person name="Bonito G."/>
        </authorList>
    </citation>
    <scope>NUCLEOTIDE SEQUENCE</scope>
    <source>
        <strain evidence="1">NRRL 2769</strain>
    </source>
</reference>
<evidence type="ECO:0000313" key="2">
    <source>
        <dbReference type="Proteomes" id="UP000703661"/>
    </source>
</evidence>
<proteinExistence type="predicted"/>
<evidence type="ECO:0000313" key="1">
    <source>
        <dbReference type="EMBL" id="KAG0008252.1"/>
    </source>
</evidence>
<keyword evidence="2" id="KW-1185">Reference proteome</keyword>
<protein>
    <submittedName>
        <fullName evidence="1">Uncharacterized protein</fullName>
    </submittedName>
</protein>
<dbReference type="Proteomes" id="UP000703661">
    <property type="component" value="Unassembled WGS sequence"/>
</dbReference>